<proteinExistence type="predicted"/>
<organism evidence="1 2">
    <name type="scientific">Galerina marginata (strain CBS 339.88)</name>
    <dbReference type="NCBI Taxonomy" id="685588"/>
    <lineage>
        <taxon>Eukaryota</taxon>
        <taxon>Fungi</taxon>
        <taxon>Dikarya</taxon>
        <taxon>Basidiomycota</taxon>
        <taxon>Agaricomycotina</taxon>
        <taxon>Agaricomycetes</taxon>
        <taxon>Agaricomycetidae</taxon>
        <taxon>Agaricales</taxon>
        <taxon>Agaricineae</taxon>
        <taxon>Strophariaceae</taxon>
        <taxon>Galerina</taxon>
    </lineage>
</organism>
<dbReference type="EMBL" id="KL142426">
    <property type="protein sequence ID" value="KDR66212.1"/>
    <property type="molecule type" value="Genomic_DNA"/>
</dbReference>
<sequence>MVHLCPWGSSLSPSLTQIYDPLVEHIEQNVSRAYTRTRCGPSPGVSPDYLGTSSSRSIWCGSWRSCSSGWARQSCTGRGELSVCGVCEEGGPECDFDGERGGLGVSL</sequence>
<evidence type="ECO:0000313" key="2">
    <source>
        <dbReference type="Proteomes" id="UP000027222"/>
    </source>
</evidence>
<keyword evidence="2" id="KW-1185">Reference proteome</keyword>
<reference evidence="2" key="1">
    <citation type="journal article" date="2014" name="Proc. Natl. Acad. Sci. U.S.A.">
        <title>Extensive sampling of basidiomycete genomes demonstrates inadequacy of the white-rot/brown-rot paradigm for wood decay fungi.</title>
        <authorList>
            <person name="Riley R."/>
            <person name="Salamov A.A."/>
            <person name="Brown D.W."/>
            <person name="Nagy L.G."/>
            <person name="Floudas D."/>
            <person name="Held B.W."/>
            <person name="Levasseur A."/>
            <person name="Lombard V."/>
            <person name="Morin E."/>
            <person name="Otillar R."/>
            <person name="Lindquist E.A."/>
            <person name="Sun H."/>
            <person name="LaButti K.M."/>
            <person name="Schmutz J."/>
            <person name="Jabbour D."/>
            <person name="Luo H."/>
            <person name="Baker S.E."/>
            <person name="Pisabarro A.G."/>
            <person name="Walton J.D."/>
            <person name="Blanchette R.A."/>
            <person name="Henrissat B."/>
            <person name="Martin F."/>
            <person name="Cullen D."/>
            <person name="Hibbett D.S."/>
            <person name="Grigoriev I.V."/>
        </authorList>
    </citation>
    <scope>NUCLEOTIDE SEQUENCE [LARGE SCALE GENOMIC DNA]</scope>
    <source>
        <strain evidence="2">CBS 339.88</strain>
    </source>
</reference>
<dbReference type="AlphaFoldDB" id="A0A067S8F8"/>
<evidence type="ECO:0000313" key="1">
    <source>
        <dbReference type="EMBL" id="KDR66212.1"/>
    </source>
</evidence>
<gene>
    <name evidence="1" type="ORF">GALMADRAFT_1207323</name>
</gene>
<accession>A0A067S8F8</accession>
<name>A0A067S8F8_GALM3</name>
<dbReference type="Proteomes" id="UP000027222">
    <property type="component" value="Unassembled WGS sequence"/>
</dbReference>
<dbReference type="HOGENOM" id="CLU_2210264_0_0_1"/>
<protein>
    <submittedName>
        <fullName evidence="1">Uncharacterized protein</fullName>
    </submittedName>
</protein>